<dbReference type="Proteomes" id="UP000285757">
    <property type="component" value="Unassembled WGS sequence"/>
</dbReference>
<dbReference type="RefSeq" id="WP_123532774.1">
    <property type="nucleotide sequence ID" value="NZ_MOBU01000010.1"/>
</dbReference>
<sequence length="111" mass="12688">MFYVQRNTRGELIRVEASPYPQATQTLPSSHHEVQEWFADKTLEVNLKLLEQSDVEMIRVLDDLIQLLLDKRVIGVDDLPSAVQAKLHARNLARKTLPELNLLVEEDSGLI</sequence>
<accession>A0A423LFU1</accession>
<organism evidence="1 2">
    <name type="scientific">Pseudomonas fluorescens</name>
    <dbReference type="NCBI Taxonomy" id="294"/>
    <lineage>
        <taxon>Bacteria</taxon>
        <taxon>Pseudomonadati</taxon>
        <taxon>Pseudomonadota</taxon>
        <taxon>Gammaproteobacteria</taxon>
        <taxon>Pseudomonadales</taxon>
        <taxon>Pseudomonadaceae</taxon>
        <taxon>Pseudomonas</taxon>
    </lineage>
</organism>
<reference evidence="1 2" key="1">
    <citation type="submission" date="2016-10" db="EMBL/GenBank/DDBJ databases">
        <title>Comparative genome analysis of multiple Pseudomonas spp. focuses on biocontrol and plant growth promoting traits.</title>
        <authorList>
            <person name="Tao X.-Y."/>
            <person name="Taylor C.G."/>
        </authorList>
    </citation>
    <scope>NUCLEOTIDE SEQUENCE [LARGE SCALE GENOMIC DNA]</scope>
    <source>
        <strain evidence="1 2">24D3</strain>
    </source>
</reference>
<evidence type="ECO:0000313" key="1">
    <source>
        <dbReference type="EMBL" id="RON67159.1"/>
    </source>
</evidence>
<proteinExistence type="predicted"/>
<gene>
    <name evidence="1" type="ORF">BK671_14355</name>
</gene>
<evidence type="ECO:0000313" key="2">
    <source>
        <dbReference type="Proteomes" id="UP000285757"/>
    </source>
</evidence>
<dbReference type="AlphaFoldDB" id="A0A423LFU1"/>
<dbReference type="EMBL" id="MOBU01000010">
    <property type="protein sequence ID" value="RON67159.1"/>
    <property type="molecule type" value="Genomic_DNA"/>
</dbReference>
<comment type="caution">
    <text evidence="1">The sequence shown here is derived from an EMBL/GenBank/DDBJ whole genome shotgun (WGS) entry which is preliminary data.</text>
</comment>
<protein>
    <submittedName>
        <fullName evidence="1">Tryptophan synthase subunit beta</fullName>
    </submittedName>
</protein>
<name>A0A423LFU1_PSEFL</name>